<evidence type="ECO:0000256" key="4">
    <source>
        <dbReference type="ARBA" id="ARBA00022475"/>
    </source>
</evidence>
<dbReference type="SUPFAM" id="SSF103473">
    <property type="entry name" value="MFS general substrate transporter"/>
    <property type="match status" value="1"/>
</dbReference>
<protein>
    <recommendedName>
        <fullName evidence="8">Bcr/CflA family efflux transporter</fullName>
    </recommendedName>
</protein>
<evidence type="ECO:0000256" key="5">
    <source>
        <dbReference type="ARBA" id="ARBA00022692"/>
    </source>
</evidence>
<feature type="transmembrane region" description="Helical" evidence="8">
    <location>
        <begin position="368"/>
        <end position="387"/>
    </location>
</feature>
<feature type="transmembrane region" description="Helical" evidence="8">
    <location>
        <begin position="163"/>
        <end position="183"/>
    </location>
</feature>
<dbReference type="Proteomes" id="UP000002171">
    <property type="component" value="Unassembled WGS sequence"/>
</dbReference>
<keyword evidence="11" id="KW-1185">Reference proteome</keyword>
<dbReference type="RefSeq" id="WP_007020497.1">
    <property type="nucleotide sequence ID" value="NZ_CH724125.1"/>
</dbReference>
<evidence type="ECO:0000256" key="8">
    <source>
        <dbReference type="RuleBase" id="RU365088"/>
    </source>
</evidence>
<dbReference type="CDD" id="cd17320">
    <property type="entry name" value="MFS_MdfA_MDR_like"/>
    <property type="match status" value="1"/>
</dbReference>
<dbReference type="PRINTS" id="PR01035">
    <property type="entry name" value="TCRTETA"/>
</dbReference>
<keyword evidence="3 8" id="KW-0813">Transport</keyword>
<dbReference type="InterPro" id="IPR001958">
    <property type="entry name" value="Tet-R_TetA/multi-R_MdtG-like"/>
</dbReference>
<evidence type="ECO:0000313" key="10">
    <source>
        <dbReference type="EMBL" id="EAR60019.1"/>
    </source>
</evidence>
<dbReference type="EMBL" id="AAOW01000026">
    <property type="protein sequence ID" value="EAR60019.1"/>
    <property type="molecule type" value="Genomic_DNA"/>
</dbReference>
<proteinExistence type="inferred from homology"/>
<dbReference type="NCBIfam" id="TIGR00710">
    <property type="entry name" value="efflux_Bcr_CflA"/>
    <property type="match status" value="1"/>
</dbReference>
<dbReference type="GO" id="GO:0042910">
    <property type="term" value="F:xenobiotic transmembrane transporter activity"/>
    <property type="evidence" value="ECO:0007669"/>
    <property type="project" value="InterPro"/>
</dbReference>
<feature type="transmembrane region" description="Helical" evidence="8">
    <location>
        <begin position="212"/>
        <end position="236"/>
    </location>
</feature>
<comment type="caution">
    <text evidence="10">The sequence shown here is derived from an EMBL/GenBank/DDBJ whole genome shotgun (WGS) entry which is preliminary data.</text>
</comment>
<organism evidence="10 11">
    <name type="scientific">Neptuniibacter caesariensis</name>
    <dbReference type="NCBI Taxonomy" id="207954"/>
    <lineage>
        <taxon>Bacteria</taxon>
        <taxon>Pseudomonadati</taxon>
        <taxon>Pseudomonadota</taxon>
        <taxon>Gammaproteobacteria</taxon>
        <taxon>Oceanospirillales</taxon>
        <taxon>Oceanospirillaceae</taxon>
        <taxon>Neptuniibacter</taxon>
    </lineage>
</organism>
<feature type="transmembrane region" description="Helical" evidence="8">
    <location>
        <begin position="248"/>
        <end position="267"/>
    </location>
</feature>
<dbReference type="InterPro" id="IPR020846">
    <property type="entry name" value="MFS_dom"/>
</dbReference>
<evidence type="ECO:0000256" key="2">
    <source>
        <dbReference type="ARBA" id="ARBA00006236"/>
    </source>
</evidence>
<keyword evidence="5 8" id="KW-0812">Transmembrane</keyword>
<evidence type="ECO:0000256" key="1">
    <source>
        <dbReference type="ARBA" id="ARBA00004651"/>
    </source>
</evidence>
<dbReference type="Gene3D" id="1.20.1720.10">
    <property type="entry name" value="Multidrug resistance protein D"/>
    <property type="match status" value="1"/>
</dbReference>
<dbReference type="AlphaFoldDB" id="A0A7U8C4Z2"/>
<dbReference type="PANTHER" id="PTHR23502:SF132">
    <property type="entry name" value="POLYAMINE TRANSPORTER 2-RELATED"/>
    <property type="match status" value="1"/>
</dbReference>
<feature type="transmembrane region" description="Helical" evidence="8">
    <location>
        <begin position="12"/>
        <end position="31"/>
    </location>
</feature>
<comment type="caution">
    <text evidence="8">Lacks conserved residue(s) required for the propagation of feature annotation.</text>
</comment>
<keyword evidence="4" id="KW-1003">Cell membrane</keyword>
<name>A0A7U8C4Z2_NEPCE</name>
<gene>
    <name evidence="10" type="ORF">MED92_14158</name>
</gene>
<comment type="subcellular location">
    <subcellularLocation>
        <location evidence="8">Cell inner membrane</location>
        <topology evidence="8">Multi-pass membrane protein</topology>
    </subcellularLocation>
    <subcellularLocation>
        <location evidence="1">Cell membrane</location>
        <topology evidence="1">Multi-pass membrane protein</topology>
    </subcellularLocation>
</comment>
<reference evidence="10 11" key="1">
    <citation type="submission" date="2006-02" db="EMBL/GenBank/DDBJ databases">
        <authorList>
            <person name="Pinhassi J."/>
            <person name="Pedros-Alio C."/>
            <person name="Ferriera S."/>
            <person name="Johnson J."/>
            <person name="Kravitz S."/>
            <person name="Halpern A."/>
            <person name="Remington K."/>
            <person name="Beeson K."/>
            <person name="Tran B."/>
            <person name="Rogers Y.-H."/>
            <person name="Friedman R."/>
            <person name="Venter J.C."/>
        </authorList>
    </citation>
    <scope>NUCLEOTIDE SEQUENCE [LARGE SCALE GENOMIC DNA]</scope>
    <source>
        <strain evidence="10 11">MED92</strain>
    </source>
</reference>
<dbReference type="Pfam" id="PF07690">
    <property type="entry name" value="MFS_1"/>
    <property type="match status" value="1"/>
</dbReference>
<feature type="transmembrane region" description="Helical" evidence="8">
    <location>
        <begin position="51"/>
        <end position="67"/>
    </location>
</feature>
<feature type="transmembrane region" description="Helical" evidence="8">
    <location>
        <begin position="279"/>
        <end position="298"/>
    </location>
</feature>
<feature type="transmembrane region" description="Helical" evidence="8">
    <location>
        <begin position="134"/>
        <end position="157"/>
    </location>
</feature>
<comment type="similarity">
    <text evidence="2 8">Belongs to the major facilitator superfamily. Bcr/CmlA family.</text>
</comment>
<evidence type="ECO:0000313" key="11">
    <source>
        <dbReference type="Proteomes" id="UP000002171"/>
    </source>
</evidence>
<feature type="domain" description="Major facilitator superfamily (MFS) profile" evidence="9">
    <location>
        <begin position="9"/>
        <end position="391"/>
    </location>
</feature>
<feature type="transmembrane region" description="Helical" evidence="8">
    <location>
        <begin position="99"/>
        <end position="122"/>
    </location>
</feature>
<keyword evidence="8" id="KW-0997">Cell inner membrane</keyword>
<evidence type="ECO:0000256" key="3">
    <source>
        <dbReference type="ARBA" id="ARBA00022448"/>
    </source>
</evidence>
<evidence type="ECO:0000259" key="9">
    <source>
        <dbReference type="PROSITE" id="PS50850"/>
    </source>
</evidence>
<evidence type="ECO:0000256" key="7">
    <source>
        <dbReference type="ARBA" id="ARBA00023136"/>
    </source>
</evidence>
<keyword evidence="6 8" id="KW-1133">Transmembrane helix</keyword>
<dbReference type="PANTHER" id="PTHR23502">
    <property type="entry name" value="MAJOR FACILITATOR SUPERFAMILY"/>
    <property type="match status" value="1"/>
</dbReference>
<evidence type="ECO:0000256" key="6">
    <source>
        <dbReference type="ARBA" id="ARBA00022989"/>
    </source>
</evidence>
<sequence length="391" mass="42069">MDQHKPLPPIAYFTVMSMVSPIALNILLPALPDVAENLGVTTSEVQLSLTLYLFSLAIGQLICGPLADRFGRRPILLTGIALHFIGCLLGAYADDLNSLLAARVLQALGGCTGMVLARTIMLDRYTRDQAAGKIGYITLSIALSQAIAPTLGGHINLQFGWQYLFHFSLLLSTVSWLIVMFMIPETAKEKTDSLRITRVLSQYWQVLKAPNYLGYALSTTFIACAFYLFIGSAPYIVDSEMGGTSADFGNWFLIVSLGFMLGSFTAAKISARLGIQRMIILGHSLSTLAAVTMLLCILSFGLHYFTLFIPMALFTLGRGFSQPSGQSAGISCSQGSPSTASGLMGFIQLLTGAVIAQVTPFILAAGSVWIIVTLLLCPLLAFVAFYTTRSA</sequence>
<dbReference type="GO" id="GO:0005886">
    <property type="term" value="C:plasma membrane"/>
    <property type="evidence" value="ECO:0007669"/>
    <property type="project" value="UniProtKB-SubCell"/>
</dbReference>
<dbReference type="InterPro" id="IPR004812">
    <property type="entry name" value="Efflux_drug-R_Bcr/CmlA"/>
</dbReference>
<dbReference type="GO" id="GO:1990961">
    <property type="term" value="P:xenobiotic detoxification by transmembrane export across the plasma membrane"/>
    <property type="evidence" value="ECO:0007669"/>
    <property type="project" value="InterPro"/>
</dbReference>
<dbReference type="OrthoDB" id="9814303at2"/>
<dbReference type="InterPro" id="IPR036259">
    <property type="entry name" value="MFS_trans_sf"/>
</dbReference>
<dbReference type="PROSITE" id="PS50850">
    <property type="entry name" value="MFS"/>
    <property type="match status" value="1"/>
</dbReference>
<feature type="transmembrane region" description="Helical" evidence="8">
    <location>
        <begin position="74"/>
        <end position="93"/>
    </location>
</feature>
<accession>A0A7U8C4Z2</accession>
<keyword evidence="7 8" id="KW-0472">Membrane</keyword>
<dbReference type="InterPro" id="IPR011701">
    <property type="entry name" value="MFS"/>
</dbReference>